<name>A0A2U3AK77_9BACL</name>
<comment type="subcellular location">
    <subcellularLocation>
        <location evidence="1 10">Cell membrane</location>
        <topology evidence="1 10">Multi-pass membrane protein</topology>
    </subcellularLocation>
</comment>
<keyword evidence="10" id="KW-0406">Ion transport</keyword>
<keyword evidence="10" id="KW-0479">Metal-binding</keyword>
<evidence type="ECO:0000256" key="8">
    <source>
        <dbReference type="ARBA" id="ARBA00035585"/>
    </source>
</evidence>
<evidence type="ECO:0000256" key="7">
    <source>
        <dbReference type="ARBA" id="ARBA00035120"/>
    </source>
</evidence>
<evidence type="ECO:0000256" key="1">
    <source>
        <dbReference type="ARBA" id="ARBA00004651"/>
    </source>
</evidence>
<feature type="transmembrane region" description="Helical" evidence="10">
    <location>
        <begin position="30"/>
        <end position="48"/>
    </location>
</feature>
<dbReference type="GO" id="GO:0062054">
    <property type="term" value="F:fluoride channel activity"/>
    <property type="evidence" value="ECO:0007669"/>
    <property type="project" value="UniProtKB-UniRule"/>
</dbReference>
<feature type="binding site" evidence="10">
    <location>
        <position position="71"/>
    </location>
    <ligand>
        <name>Na(+)</name>
        <dbReference type="ChEBI" id="CHEBI:29101"/>
        <note>structural</note>
    </ligand>
</feature>
<dbReference type="Pfam" id="PF02537">
    <property type="entry name" value="CRCB"/>
    <property type="match status" value="1"/>
</dbReference>
<dbReference type="GO" id="GO:0046872">
    <property type="term" value="F:metal ion binding"/>
    <property type="evidence" value="ECO:0007669"/>
    <property type="project" value="UniProtKB-KW"/>
</dbReference>
<protein>
    <recommendedName>
        <fullName evidence="10">Fluoride-specific ion channel FluC</fullName>
    </recommendedName>
</protein>
<keyword evidence="2 10" id="KW-1003">Cell membrane</keyword>
<dbReference type="InterPro" id="IPR003691">
    <property type="entry name" value="FluC"/>
</dbReference>
<evidence type="ECO:0000313" key="11">
    <source>
        <dbReference type="EMBL" id="PWI24925.1"/>
    </source>
</evidence>
<dbReference type="EMBL" id="QFVR01000014">
    <property type="protein sequence ID" value="PWI24925.1"/>
    <property type="molecule type" value="Genomic_DNA"/>
</dbReference>
<evidence type="ECO:0000313" key="12">
    <source>
        <dbReference type="Proteomes" id="UP000245938"/>
    </source>
</evidence>
<dbReference type="GO" id="GO:0140114">
    <property type="term" value="P:cellular detoxification of fluoride"/>
    <property type="evidence" value="ECO:0007669"/>
    <property type="project" value="UniProtKB-UniRule"/>
</dbReference>
<evidence type="ECO:0000256" key="6">
    <source>
        <dbReference type="ARBA" id="ARBA00023303"/>
    </source>
</evidence>
<evidence type="ECO:0000256" key="10">
    <source>
        <dbReference type="HAMAP-Rule" id="MF_00454"/>
    </source>
</evidence>
<evidence type="ECO:0000256" key="4">
    <source>
        <dbReference type="ARBA" id="ARBA00022989"/>
    </source>
</evidence>
<keyword evidence="10" id="KW-0915">Sodium</keyword>
<keyword evidence="6 10" id="KW-0407">Ion channel</keyword>
<gene>
    <name evidence="10" type="primary">fluC</name>
    <name evidence="10" type="synonym">crcB</name>
    <name evidence="11" type="ORF">DEX24_10960</name>
</gene>
<dbReference type="Proteomes" id="UP000245938">
    <property type="component" value="Unassembled WGS sequence"/>
</dbReference>
<keyword evidence="12" id="KW-1185">Reference proteome</keyword>
<evidence type="ECO:0000256" key="5">
    <source>
        <dbReference type="ARBA" id="ARBA00023136"/>
    </source>
</evidence>
<sequence length="121" mass="13473">MISTFAIVFLGGFIGTFLRGMVMLYTTTWLSLWIVNVIGSFMIGLLQGYYRTRQDKKMSLFLLVGLLGSFTTFSAFCTQWLQLLERTPLMAAAYAVGMPLVCIALTSCGWLLATKGVLHKK</sequence>
<keyword evidence="4 10" id="KW-1133">Transmembrane helix</keyword>
<dbReference type="AlphaFoldDB" id="A0A2U3AK77"/>
<dbReference type="RefSeq" id="WP_109306468.1">
    <property type="nucleotide sequence ID" value="NZ_BJUF01000005.1"/>
</dbReference>
<keyword evidence="10" id="KW-0813">Transport</keyword>
<evidence type="ECO:0000256" key="3">
    <source>
        <dbReference type="ARBA" id="ARBA00022692"/>
    </source>
</evidence>
<comment type="catalytic activity">
    <reaction evidence="8">
        <text>fluoride(in) = fluoride(out)</text>
        <dbReference type="Rhea" id="RHEA:76159"/>
        <dbReference type="ChEBI" id="CHEBI:17051"/>
    </reaction>
    <physiologicalReaction direction="left-to-right" evidence="8">
        <dbReference type="Rhea" id="RHEA:76160"/>
    </physiologicalReaction>
</comment>
<accession>A0A2U3AK77</accession>
<comment type="activity regulation">
    <text evidence="10">Na(+) is not transported, but it plays an essential structural role and its presence is essential for fluoride channel function.</text>
</comment>
<comment type="similarity">
    <text evidence="7 10">Belongs to the fluoride channel Fluc/FEX (TC 1.A.43) family.</text>
</comment>
<keyword evidence="3 10" id="KW-0812">Transmembrane</keyword>
<keyword evidence="5 10" id="KW-0472">Membrane</keyword>
<dbReference type="HAMAP" id="MF_00454">
    <property type="entry name" value="FluC"/>
    <property type="match status" value="1"/>
</dbReference>
<organism evidence="11 12">
    <name type="scientific">Kurthia sibirica</name>
    <dbReference type="NCBI Taxonomy" id="202750"/>
    <lineage>
        <taxon>Bacteria</taxon>
        <taxon>Bacillati</taxon>
        <taxon>Bacillota</taxon>
        <taxon>Bacilli</taxon>
        <taxon>Bacillales</taxon>
        <taxon>Caryophanaceae</taxon>
        <taxon>Kurthia</taxon>
    </lineage>
</organism>
<feature type="transmembrane region" description="Helical" evidence="10">
    <location>
        <begin position="5"/>
        <end position="24"/>
    </location>
</feature>
<feature type="binding site" evidence="10">
    <location>
        <position position="68"/>
    </location>
    <ligand>
        <name>Na(+)</name>
        <dbReference type="ChEBI" id="CHEBI:29101"/>
        <note>structural</note>
    </ligand>
</feature>
<evidence type="ECO:0000256" key="9">
    <source>
        <dbReference type="ARBA" id="ARBA00049940"/>
    </source>
</evidence>
<dbReference type="GO" id="GO:0005886">
    <property type="term" value="C:plasma membrane"/>
    <property type="evidence" value="ECO:0007669"/>
    <property type="project" value="UniProtKB-SubCell"/>
</dbReference>
<proteinExistence type="inferred from homology"/>
<feature type="transmembrane region" description="Helical" evidence="10">
    <location>
        <begin position="93"/>
        <end position="113"/>
    </location>
</feature>
<comment type="caution">
    <text evidence="11">The sequence shown here is derived from an EMBL/GenBank/DDBJ whole genome shotgun (WGS) entry which is preliminary data.</text>
</comment>
<feature type="transmembrane region" description="Helical" evidence="10">
    <location>
        <begin position="60"/>
        <end position="81"/>
    </location>
</feature>
<comment type="function">
    <text evidence="9 10">Fluoride-specific ion channel. Important for reducing fluoride concentration in the cell, thus reducing its toxicity.</text>
</comment>
<reference evidence="11 12" key="1">
    <citation type="submission" date="2018-05" db="EMBL/GenBank/DDBJ databases">
        <title>Kurthia sibirica genome sequence.</title>
        <authorList>
            <person name="Maclea K.S."/>
            <person name="Goen A.E."/>
        </authorList>
    </citation>
    <scope>NUCLEOTIDE SEQUENCE [LARGE SCALE GENOMIC DNA]</scope>
    <source>
        <strain evidence="11 12">ATCC 49154</strain>
    </source>
</reference>
<evidence type="ECO:0000256" key="2">
    <source>
        <dbReference type="ARBA" id="ARBA00022475"/>
    </source>
</evidence>
<dbReference type="OrthoDB" id="9799631at2"/>